<dbReference type="EMBL" id="LHPF02000007">
    <property type="protein sequence ID" value="PSC73441.1"/>
    <property type="molecule type" value="Genomic_DNA"/>
</dbReference>
<gene>
    <name evidence="1" type="ORF">C2E20_3524</name>
</gene>
<proteinExistence type="predicted"/>
<reference evidence="1 2" key="1">
    <citation type="journal article" date="2018" name="Plant J.">
        <title>Genome sequences of Chlorella sorokiniana UTEX 1602 and Micractinium conductrix SAG 241.80: implications to maltose excretion by a green alga.</title>
        <authorList>
            <person name="Arriola M.B."/>
            <person name="Velmurugan N."/>
            <person name="Zhang Y."/>
            <person name="Plunkett M.H."/>
            <person name="Hondzo H."/>
            <person name="Barney B.M."/>
        </authorList>
    </citation>
    <scope>NUCLEOTIDE SEQUENCE [LARGE SCALE GENOMIC DNA]</scope>
    <source>
        <strain evidence="1 2">SAG 241.80</strain>
    </source>
</reference>
<dbReference type="AlphaFoldDB" id="A0A2P6VH72"/>
<sequence length="300" mass="32839">MRLQQQEPMFGRFPNVHFRAPTMEELRQQPTFEALPPAAAVALAGTASARYVRQDDALWGELHAGVLTTGLVRSALGLYEKGAVKKGTGGGWGVSEEAKLRKARTLGSLGLLSICCSWGSAQEAASLVQVAAAFPGSQLAEVGLCRLQEALLPPAWGEEHLPLWALSKGRQAAHVKQFAVADRGPRMVVPPEWVPQLQLHMLCADTPSGLLISRSATKGARIFRMRRDDELLRCMLQVISRLWVEHVLAGRPPPPDAFANWHVHHDMLRRIGESARGAELVAVLEEGQHLPPGDPRFFLD</sequence>
<comment type="caution">
    <text evidence="1">The sequence shown here is derived from an EMBL/GenBank/DDBJ whole genome shotgun (WGS) entry which is preliminary data.</text>
</comment>
<keyword evidence="2" id="KW-1185">Reference proteome</keyword>
<dbReference type="Proteomes" id="UP000239649">
    <property type="component" value="Unassembled WGS sequence"/>
</dbReference>
<protein>
    <submittedName>
        <fullName evidence="1">Restriction endonuclease type II-like</fullName>
    </submittedName>
</protein>
<accession>A0A2P6VH72</accession>
<dbReference type="GO" id="GO:0004519">
    <property type="term" value="F:endonuclease activity"/>
    <property type="evidence" value="ECO:0007669"/>
    <property type="project" value="UniProtKB-KW"/>
</dbReference>
<dbReference type="OrthoDB" id="535128at2759"/>
<evidence type="ECO:0000313" key="1">
    <source>
        <dbReference type="EMBL" id="PSC73441.1"/>
    </source>
</evidence>
<dbReference type="STRING" id="554055.A0A2P6VH72"/>
<organism evidence="1 2">
    <name type="scientific">Micractinium conductrix</name>
    <dbReference type="NCBI Taxonomy" id="554055"/>
    <lineage>
        <taxon>Eukaryota</taxon>
        <taxon>Viridiplantae</taxon>
        <taxon>Chlorophyta</taxon>
        <taxon>core chlorophytes</taxon>
        <taxon>Trebouxiophyceae</taxon>
        <taxon>Chlorellales</taxon>
        <taxon>Chlorellaceae</taxon>
        <taxon>Chlorella clade</taxon>
        <taxon>Micractinium</taxon>
    </lineage>
</organism>
<evidence type="ECO:0000313" key="2">
    <source>
        <dbReference type="Proteomes" id="UP000239649"/>
    </source>
</evidence>
<name>A0A2P6VH72_9CHLO</name>